<dbReference type="Proteomes" id="UP000678513">
    <property type="component" value="Chromosome"/>
</dbReference>
<dbReference type="Pfam" id="PF03807">
    <property type="entry name" value="F420_oxidored"/>
    <property type="match status" value="1"/>
</dbReference>
<dbReference type="InterPro" id="IPR028939">
    <property type="entry name" value="P5C_Rdtase_cat_N"/>
</dbReference>
<keyword evidence="3" id="KW-1185">Reference proteome</keyword>
<dbReference type="SUPFAM" id="SSF51735">
    <property type="entry name" value="NAD(P)-binding Rossmann-fold domains"/>
    <property type="match status" value="1"/>
</dbReference>
<gene>
    <name evidence="2" type="ORF">J5A65_14715</name>
</gene>
<protein>
    <submittedName>
        <fullName evidence="2">NADP oxidoreductase</fullName>
    </submittedName>
</protein>
<name>A0ABX7Y4Y7_9ACTN</name>
<evidence type="ECO:0000259" key="1">
    <source>
        <dbReference type="Pfam" id="PF03807"/>
    </source>
</evidence>
<accession>A0ABX7Y4Y7</accession>
<dbReference type="Gene3D" id="3.40.50.720">
    <property type="entry name" value="NAD(P)-binding Rossmann-like Domain"/>
    <property type="match status" value="1"/>
</dbReference>
<dbReference type="EMBL" id="CP072384">
    <property type="protein sequence ID" value="QUC08131.1"/>
    <property type="molecule type" value="Genomic_DNA"/>
</dbReference>
<organism evidence="2 3">
    <name type="scientific">Arachnia rubra</name>
    <dbReference type="NCBI Taxonomy" id="1547448"/>
    <lineage>
        <taxon>Bacteria</taxon>
        <taxon>Bacillati</taxon>
        <taxon>Actinomycetota</taxon>
        <taxon>Actinomycetes</taxon>
        <taxon>Propionibacteriales</taxon>
        <taxon>Propionibacteriaceae</taxon>
        <taxon>Arachnia</taxon>
    </lineage>
</organism>
<feature type="domain" description="Pyrroline-5-carboxylate reductase catalytic N-terminal" evidence="1">
    <location>
        <begin position="4"/>
        <end position="69"/>
    </location>
</feature>
<dbReference type="InterPro" id="IPR036291">
    <property type="entry name" value="NAD(P)-bd_dom_sf"/>
</dbReference>
<evidence type="ECO:0000313" key="3">
    <source>
        <dbReference type="Proteomes" id="UP000678513"/>
    </source>
</evidence>
<reference evidence="2 3" key="1">
    <citation type="submission" date="2021-03" db="EMBL/GenBank/DDBJ databases">
        <title>Human Oral Microbial Genomes.</title>
        <authorList>
            <person name="Johnston C.D."/>
            <person name="Chen T."/>
            <person name="Dewhirst F.E."/>
        </authorList>
    </citation>
    <scope>NUCLEOTIDE SEQUENCE [LARGE SCALE GENOMIC DNA]</scope>
    <source>
        <strain evidence="2 3">DSMZ 100122</strain>
    </source>
</reference>
<proteinExistence type="predicted"/>
<dbReference type="RefSeq" id="WP_212323669.1">
    <property type="nucleotide sequence ID" value="NZ_AP024463.1"/>
</dbReference>
<evidence type="ECO:0000313" key="2">
    <source>
        <dbReference type="EMBL" id="QUC08131.1"/>
    </source>
</evidence>
<sequence length="314" mass="32967">MEHITVIGAGPLGRATTRTLVETGHQVTVATRSGTQLPGAQAARADVVTGDGLEGLAPSAAIVACCNFTYTVAGWRHAWPLAIENLIRLAERQDATLVVAGNLYSYARGVMPMRATDPLDPPSALGEVRADVTRRLFQAHEQGRIRAVEVRGSSYLGAGAGTGSYAGSRIVGPLLAKGRAGIIGSADSPHTWTAISDFGRLLARAATDPGMTGRAWHVPSAPARSVRELARLLFQAAGIGGEPGLRVIPAPVMRLLGWFSPVMRAIGQTSYQMEAPFICDDTDTRDLLGETHTPLEETLAGMVAAAAWDVKAAA</sequence>